<protein>
    <submittedName>
        <fullName evidence="2">Uncharacterized protein</fullName>
    </submittedName>
</protein>
<comment type="caution">
    <text evidence="2">The sequence shown here is derived from an EMBL/GenBank/DDBJ whole genome shotgun (WGS) entry which is preliminary data.</text>
</comment>
<evidence type="ECO:0000313" key="3">
    <source>
        <dbReference type="Proteomes" id="UP001367676"/>
    </source>
</evidence>
<reference evidence="2 3" key="1">
    <citation type="submission" date="2024-03" db="EMBL/GenBank/DDBJ databases">
        <title>Adaptation during the transition from Ophiocordyceps entomopathogen to insect associate is accompanied by gene loss and intensified selection.</title>
        <authorList>
            <person name="Ward C.M."/>
            <person name="Onetto C.A."/>
            <person name="Borneman A.R."/>
        </authorList>
    </citation>
    <scope>NUCLEOTIDE SEQUENCE [LARGE SCALE GENOMIC DNA]</scope>
    <source>
        <strain evidence="2">AWRI1</strain>
        <tissue evidence="2">Single Adult Female</tissue>
    </source>
</reference>
<organism evidence="2 3">
    <name type="scientific">Parthenolecanium corni</name>
    <dbReference type="NCBI Taxonomy" id="536013"/>
    <lineage>
        <taxon>Eukaryota</taxon>
        <taxon>Metazoa</taxon>
        <taxon>Ecdysozoa</taxon>
        <taxon>Arthropoda</taxon>
        <taxon>Hexapoda</taxon>
        <taxon>Insecta</taxon>
        <taxon>Pterygota</taxon>
        <taxon>Neoptera</taxon>
        <taxon>Paraneoptera</taxon>
        <taxon>Hemiptera</taxon>
        <taxon>Sternorrhyncha</taxon>
        <taxon>Coccoidea</taxon>
        <taxon>Coccidae</taxon>
        <taxon>Parthenolecanium</taxon>
    </lineage>
</organism>
<dbReference type="Proteomes" id="UP001367676">
    <property type="component" value="Unassembled WGS sequence"/>
</dbReference>
<dbReference type="EMBL" id="JBBCAQ010000010">
    <property type="protein sequence ID" value="KAK7600846.1"/>
    <property type="molecule type" value="Genomic_DNA"/>
</dbReference>
<keyword evidence="3" id="KW-1185">Reference proteome</keyword>
<name>A0AAN9Y6F6_9HEMI</name>
<feature type="compositionally biased region" description="Polar residues" evidence="1">
    <location>
        <begin position="244"/>
        <end position="257"/>
    </location>
</feature>
<dbReference type="AlphaFoldDB" id="A0AAN9Y6F6"/>
<evidence type="ECO:0000256" key="1">
    <source>
        <dbReference type="SAM" id="MobiDB-lite"/>
    </source>
</evidence>
<gene>
    <name evidence="2" type="ORF">V9T40_008287</name>
</gene>
<proteinExistence type="predicted"/>
<accession>A0AAN9Y6F6</accession>
<feature type="region of interest" description="Disordered" evidence="1">
    <location>
        <begin position="240"/>
        <end position="270"/>
    </location>
</feature>
<evidence type="ECO:0000313" key="2">
    <source>
        <dbReference type="EMBL" id="KAK7600846.1"/>
    </source>
</evidence>
<sequence length="299" mass="32857">MSLYSKLPPNKSEKIEKFLSPPGFDPATSSLRTYYSLADIRLIRLSSADRLTAGEILAALLFASSESSKRAASLHRLRYVPSVMFLIRAIEAAIQNTGTMLHDVTMLRCFQSVIRIRPDDCAALLDQRNGENVDVSRKLVDIYKYRSTAAPRLPKWAALPLPVFLEKIASAVPFPFRARAAQAEALRAFGPAGGHSRTAHVRIPRRDSRLPSVDWRGGVQFFANYSSRRVASFIFPNYDHESSAESSCGSTVQQSGGRMTPEKGPSAAQLGAARRRTIICALPRPPPIGSDQVGSDRGR</sequence>